<gene>
    <name evidence="1" type="ORF">C0081_04815</name>
</gene>
<keyword evidence="2" id="KW-1185">Reference proteome</keyword>
<evidence type="ECO:0008006" key="3">
    <source>
        <dbReference type="Google" id="ProtNLM"/>
    </source>
</evidence>
<proteinExistence type="predicted"/>
<dbReference type="AlphaFoldDB" id="A0A2N5XVH1"/>
<dbReference type="Proteomes" id="UP000234881">
    <property type="component" value="Unassembled WGS sequence"/>
</dbReference>
<comment type="caution">
    <text evidence="1">The sequence shown here is derived from an EMBL/GenBank/DDBJ whole genome shotgun (WGS) entry which is preliminary data.</text>
</comment>
<dbReference type="RefSeq" id="WP_101532669.1">
    <property type="nucleotide sequence ID" value="NZ_JBFHIU010000001.1"/>
</dbReference>
<accession>A0A2N5XVH1</accession>
<protein>
    <recommendedName>
        <fullName evidence="3">VCBS repeat-containing protein</fullName>
    </recommendedName>
</protein>
<organism evidence="1 2">
    <name type="scientific">Cohaesibacter celericrescens</name>
    <dbReference type="NCBI Taxonomy" id="2067669"/>
    <lineage>
        <taxon>Bacteria</taxon>
        <taxon>Pseudomonadati</taxon>
        <taxon>Pseudomonadota</taxon>
        <taxon>Alphaproteobacteria</taxon>
        <taxon>Hyphomicrobiales</taxon>
        <taxon>Cohaesibacteraceae</taxon>
    </lineage>
</organism>
<evidence type="ECO:0000313" key="2">
    <source>
        <dbReference type="Proteomes" id="UP000234881"/>
    </source>
</evidence>
<name>A0A2N5XVH1_9HYPH</name>
<dbReference type="OrthoDB" id="58662at2"/>
<reference evidence="1 2" key="1">
    <citation type="submission" date="2018-01" db="EMBL/GenBank/DDBJ databases">
        <title>The draft genome sequence of Cohaesibacter sp. H1304.</title>
        <authorList>
            <person name="Wang N.-N."/>
            <person name="Du Z.-J."/>
        </authorList>
    </citation>
    <scope>NUCLEOTIDE SEQUENCE [LARGE SCALE GENOMIC DNA]</scope>
    <source>
        <strain evidence="1 2">H1304</strain>
    </source>
</reference>
<sequence length="341" mass="36754">MACDTVIVPAHGMTLALQRQCQVVSMQLLSSFRLLFVPLLLSVSGFAFCAHAQTEPSLSPIGGLPSDPIPDQPILSPAETAEHGIPLHDGYVTTLPHGDIRQAWLSQPTKRYGHGILGDSIEAAALTVRLANRQLVSFVLPEDSVFEDIKPRLGDLDGDGKTEVILVRSYLMKGASVAVLGLKNGRLGLLAQTPAIGTANRWLNPSILSDLDNSGLLTIGLVRTPHIGGQLQLWQYENGALKQLKQADGFSNHSIGSRALGLSAILNKGNMKRILIPDATQSRLILLESDTLTPLTSIALPARPVQDFVVNRLANGHQNISIALNDGTLYRLEDTTGRYFD</sequence>
<dbReference type="EMBL" id="PKUQ01000008">
    <property type="protein sequence ID" value="PLW78418.1"/>
    <property type="molecule type" value="Genomic_DNA"/>
</dbReference>
<evidence type="ECO:0000313" key="1">
    <source>
        <dbReference type="EMBL" id="PLW78418.1"/>
    </source>
</evidence>